<dbReference type="AlphaFoldDB" id="A0A8S1NT79"/>
<dbReference type="SMART" id="SM00320">
    <property type="entry name" value="WD40"/>
    <property type="match status" value="3"/>
</dbReference>
<dbReference type="PROSITE" id="PS50082">
    <property type="entry name" value="WD_REPEATS_2"/>
    <property type="match status" value="2"/>
</dbReference>
<keyword evidence="5" id="KW-1185">Reference proteome</keyword>
<accession>A0A8S1NT79</accession>
<evidence type="ECO:0000256" key="1">
    <source>
        <dbReference type="PROSITE-ProRule" id="PRU00221"/>
    </source>
</evidence>
<evidence type="ECO:0000313" key="5">
    <source>
        <dbReference type="Proteomes" id="UP000692954"/>
    </source>
</evidence>
<dbReference type="PROSITE" id="PS50294">
    <property type="entry name" value="WD_REPEATS_REGION"/>
    <property type="match status" value="2"/>
</dbReference>
<feature type="transmembrane region" description="Helical" evidence="3">
    <location>
        <begin position="33"/>
        <end position="51"/>
    </location>
</feature>
<keyword evidence="3" id="KW-1133">Transmembrane helix</keyword>
<gene>
    <name evidence="4" type="ORF">PSON_ATCC_30995.1.T0620304</name>
</gene>
<evidence type="ECO:0000313" key="4">
    <source>
        <dbReference type="EMBL" id="CAD8094639.1"/>
    </source>
</evidence>
<reference evidence="4" key="1">
    <citation type="submission" date="2021-01" db="EMBL/GenBank/DDBJ databases">
        <authorList>
            <consortium name="Genoscope - CEA"/>
            <person name="William W."/>
        </authorList>
    </citation>
    <scope>NUCLEOTIDE SEQUENCE</scope>
</reference>
<dbReference type="GO" id="GO:0016226">
    <property type="term" value="P:iron-sulfur cluster assembly"/>
    <property type="evidence" value="ECO:0007669"/>
    <property type="project" value="TreeGrafter"/>
</dbReference>
<dbReference type="EMBL" id="CAJJDN010000062">
    <property type="protein sequence ID" value="CAD8094639.1"/>
    <property type="molecule type" value="Genomic_DNA"/>
</dbReference>
<organism evidence="4 5">
    <name type="scientific">Paramecium sonneborni</name>
    <dbReference type="NCBI Taxonomy" id="65129"/>
    <lineage>
        <taxon>Eukaryota</taxon>
        <taxon>Sar</taxon>
        <taxon>Alveolata</taxon>
        <taxon>Ciliophora</taxon>
        <taxon>Intramacronucleata</taxon>
        <taxon>Oligohymenophorea</taxon>
        <taxon>Peniculida</taxon>
        <taxon>Parameciidae</taxon>
        <taxon>Paramecium</taxon>
    </lineage>
</organism>
<feature type="repeat" description="WD" evidence="1">
    <location>
        <begin position="189"/>
        <end position="223"/>
    </location>
</feature>
<feature type="coiled-coil region" evidence="2">
    <location>
        <begin position="84"/>
        <end position="119"/>
    </location>
</feature>
<comment type="caution">
    <text evidence="4">The sequence shown here is derived from an EMBL/GenBank/DDBJ whole genome shotgun (WGS) entry which is preliminary data.</text>
</comment>
<dbReference type="GO" id="GO:0097361">
    <property type="term" value="C:cytosolic [4Fe-4S] assembly targeting complex"/>
    <property type="evidence" value="ECO:0007669"/>
    <property type="project" value="TreeGrafter"/>
</dbReference>
<dbReference type="Proteomes" id="UP000692954">
    <property type="component" value="Unassembled WGS sequence"/>
</dbReference>
<proteinExistence type="predicted"/>
<evidence type="ECO:0008006" key="6">
    <source>
        <dbReference type="Google" id="ProtNLM"/>
    </source>
</evidence>
<keyword evidence="3" id="KW-0472">Membrane</keyword>
<dbReference type="OrthoDB" id="273067at2759"/>
<evidence type="ECO:0000256" key="3">
    <source>
        <dbReference type="SAM" id="Phobius"/>
    </source>
</evidence>
<dbReference type="PANTHER" id="PTHR19920">
    <property type="entry name" value="WD40 PROTEIN CIAO1"/>
    <property type="match status" value="1"/>
</dbReference>
<keyword evidence="1" id="KW-0853">WD repeat</keyword>
<feature type="repeat" description="WD" evidence="1">
    <location>
        <begin position="233"/>
        <end position="265"/>
    </location>
</feature>
<keyword evidence="3" id="KW-0812">Transmembrane</keyword>
<name>A0A8S1NT79_9CILI</name>
<dbReference type="PANTHER" id="PTHR19920:SF0">
    <property type="entry name" value="CYTOSOLIC IRON-SULFUR PROTEIN ASSEMBLY PROTEIN CIAO1-RELATED"/>
    <property type="match status" value="1"/>
</dbReference>
<keyword evidence="2" id="KW-0175">Coiled coil</keyword>
<dbReference type="InterPro" id="IPR001680">
    <property type="entry name" value="WD40_rpt"/>
</dbReference>
<evidence type="ECO:0000256" key="2">
    <source>
        <dbReference type="SAM" id="Coils"/>
    </source>
</evidence>
<protein>
    <recommendedName>
        <fullName evidence="6">WD40-repeat-containing domain</fullName>
    </recommendedName>
</protein>
<dbReference type="Pfam" id="PF00400">
    <property type="entry name" value="WD40"/>
    <property type="match status" value="2"/>
</dbReference>
<sequence length="452" mass="53634">MLSDFIQQDQIRNLNLKESGYVRQNQLKKPKQLLFQIILPIILCFVLFNYYQLLNQPQLINQEINLNEINQDKVVNFNESSELLNQTQKDSEIQINQINQEKEQENDLEKKQYKEQENLKDNEIINNKHLNSNESDKIFNYQLINSIFYVDMCYAFAFNKEASIMITTNSKYINLYEFKDGQIQLIQTLQGHKDDVRTLYFMKNSNQFISGSDDNNIIIWEIKYNQWQIQQQLNGHTSSIVHIIMNNKEDLIISASEDGTIKFWEKQHNQWKLTQTISDFYIVFSLSLNESQNQLISSNDKSIIVMKQQGNDKKWVQIQKIELENKGFRLSFSGDNQFTFQPISGQYMNLYEWNNLTKQYVKIKDILVQSGDNYYDYWLFPQQFIMEKSILINKFGSVVNVIKKNQNGEFINLQSILFQDNLLYGSATDNGDYLVTWDYKSKEIQIRIYVEK</sequence>